<feature type="signal peptide" evidence="2">
    <location>
        <begin position="1"/>
        <end position="15"/>
    </location>
</feature>
<dbReference type="Proteomes" id="UP000198287">
    <property type="component" value="Unassembled WGS sequence"/>
</dbReference>
<gene>
    <name evidence="3" type="ORF">Fcan01_09659</name>
</gene>
<feature type="region of interest" description="Disordered" evidence="1">
    <location>
        <begin position="130"/>
        <end position="149"/>
    </location>
</feature>
<dbReference type="EMBL" id="LNIX01000004">
    <property type="protein sequence ID" value="OXA55824.1"/>
    <property type="molecule type" value="Genomic_DNA"/>
</dbReference>
<organism evidence="3 4">
    <name type="scientific">Folsomia candida</name>
    <name type="common">Springtail</name>
    <dbReference type="NCBI Taxonomy" id="158441"/>
    <lineage>
        <taxon>Eukaryota</taxon>
        <taxon>Metazoa</taxon>
        <taxon>Ecdysozoa</taxon>
        <taxon>Arthropoda</taxon>
        <taxon>Hexapoda</taxon>
        <taxon>Collembola</taxon>
        <taxon>Entomobryomorpha</taxon>
        <taxon>Isotomoidea</taxon>
        <taxon>Isotomidae</taxon>
        <taxon>Proisotominae</taxon>
        <taxon>Folsomia</taxon>
    </lineage>
</organism>
<feature type="chain" id="PRO_5013347870" evidence="2">
    <location>
        <begin position="16"/>
        <end position="282"/>
    </location>
</feature>
<evidence type="ECO:0000256" key="1">
    <source>
        <dbReference type="SAM" id="MobiDB-lite"/>
    </source>
</evidence>
<evidence type="ECO:0000313" key="3">
    <source>
        <dbReference type="EMBL" id="OXA55824.1"/>
    </source>
</evidence>
<sequence>MKLLIFVTFIVGAFGQYLPPLTGKVPLSTYPGQGNYYPYQNQYPYQYGQFQYPFSWYPYNQYQYNQYPGVVVPPPLPVKTVPEPVVPVVDVIQPTSYVPTGSVSPLEAALSHIDHKKNGHSEKYYYGRHNLGPTNERPSPPSSRARHSTPLIEAYPGGSLYNYPSGTYLPGGGNYPMDFPPGVNYEYQYPLNYQYPNQHQQYVVPTTTAYPPVVQQQYYNSYYPTKVGELPIPPYIGMKKPVVVADEVITPVAEVGHTGHTGHAKKPFTVEKKPHYEVYLYE</sequence>
<evidence type="ECO:0000256" key="2">
    <source>
        <dbReference type="SAM" id="SignalP"/>
    </source>
</evidence>
<evidence type="ECO:0000313" key="4">
    <source>
        <dbReference type="Proteomes" id="UP000198287"/>
    </source>
</evidence>
<dbReference type="AlphaFoldDB" id="A0A226EFJ4"/>
<name>A0A226EFJ4_FOLCA</name>
<protein>
    <submittedName>
        <fullName evidence="3">Uncharacterized protein</fullName>
    </submittedName>
</protein>
<proteinExistence type="predicted"/>
<comment type="caution">
    <text evidence="3">The sequence shown here is derived from an EMBL/GenBank/DDBJ whole genome shotgun (WGS) entry which is preliminary data.</text>
</comment>
<reference evidence="3 4" key="1">
    <citation type="submission" date="2015-12" db="EMBL/GenBank/DDBJ databases">
        <title>The genome of Folsomia candida.</title>
        <authorList>
            <person name="Faddeeva A."/>
            <person name="Derks M.F."/>
            <person name="Anvar Y."/>
            <person name="Smit S."/>
            <person name="Van Straalen N."/>
            <person name="Roelofs D."/>
        </authorList>
    </citation>
    <scope>NUCLEOTIDE SEQUENCE [LARGE SCALE GENOMIC DNA]</scope>
    <source>
        <strain evidence="3 4">VU population</strain>
        <tissue evidence="3">Whole body</tissue>
    </source>
</reference>
<accession>A0A226EFJ4</accession>
<keyword evidence="2" id="KW-0732">Signal</keyword>
<keyword evidence="4" id="KW-1185">Reference proteome</keyword>